<evidence type="ECO:0000313" key="2">
    <source>
        <dbReference type="Proteomes" id="UP000034050"/>
    </source>
</evidence>
<accession>A0A0G1FI87</accession>
<proteinExistence type="predicted"/>
<dbReference type="EMBL" id="LCFD01000008">
    <property type="protein sequence ID" value="KKS86573.1"/>
    <property type="molecule type" value="Genomic_DNA"/>
</dbReference>
<organism evidence="1 2">
    <name type="scientific">Candidatus Gottesmanbacteria bacterium GW2011_GWB1_43_11</name>
    <dbReference type="NCBI Taxonomy" id="1618446"/>
    <lineage>
        <taxon>Bacteria</taxon>
        <taxon>Candidatus Gottesmaniibacteriota</taxon>
    </lineage>
</organism>
<sequence>MSRHERRNGSKIPNRGVDELIDGHISIVYVQGEILWVSYCQGCLTPEMMEEKLRATNCFLPTHVIKGLPTFCPEHFQETPHLGL</sequence>
<protein>
    <submittedName>
        <fullName evidence="1">Uncharacterized protein</fullName>
    </submittedName>
</protein>
<name>A0A0G1FI87_9BACT</name>
<dbReference type="AlphaFoldDB" id="A0A0G1FI87"/>
<gene>
    <name evidence="1" type="ORF">UV61_C0008G0026</name>
</gene>
<evidence type="ECO:0000313" key="1">
    <source>
        <dbReference type="EMBL" id="KKS86573.1"/>
    </source>
</evidence>
<reference evidence="1 2" key="1">
    <citation type="journal article" date="2015" name="Nature">
        <title>rRNA introns, odd ribosomes, and small enigmatic genomes across a large radiation of phyla.</title>
        <authorList>
            <person name="Brown C.T."/>
            <person name="Hug L.A."/>
            <person name="Thomas B.C."/>
            <person name="Sharon I."/>
            <person name="Castelle C.J."/>
            <person name="Singh A."/>
            <person name="Wilkins M.J."/>
            <person name="Williams K.H."/>
            <person name="Banfield J.F."/>
        </authorList>
    </citation>
    <scope>NUCLEOTIDE SEQUENCE [LARGE SCALE GENOMIC DNA]</scope>
</reference>
<comment type="caution">
    <text evidence="1">The sequence shown here is derived from an EMBL/GenBank/DDBJ whole genome shotgun (WGS) entry which is preliminary data.</text>
</comment>
<dbReference type="Proteomes" id="UP000034050">
    <property type="component" value="Unassembled WGS sequence"/>
</dbReference>